<dbReference type="GO" id="GO:0000271">
    <property type="term" value="P:polysaccharide biosynthetic process"/>
    <property type="evidence" value="ECO:0007669"/>
    <property type="project" value="UniProtKB-KW"/>
</dbReference>
<proteinExistence type="inferred from homology"/>
<keyword evidence="6 12" id="KW-0812">Transmembrane</keyword>
<dbReference type="InterPro" id="IPR050445">
    <property type="entry name" value="Bact_polysacc_biosynth/exp"/>
</dbReference>
<name>A0A166HK50_SECCO</name>
<evidence type="ECO:0000259" key="14">
    <source>
        <dbReference type="Pfam" id="PF13807"/>
    </source>
</evidence>
<evidence type="ECO:0000256" key="8">
    <source>
        <dbReference type="ARBA" id="ARBA00022989"/>
    </source>
</evidence>
<evidence type="ECO:0000256" key="5">
    <source>
        <dbReference type="ARBA" id="ARBA00022475"/>
    </source>
</evidence>
<feature type="domain" description="Tyrosine-protein kinase G-rich" evidence="14">
    <location>
        <begin position="186"/>
        <end position="235"/>
    </location>
</feature>
<evidence type="ECO:0000256" key="6">
    <source>
        <dbReference type="ARBA" id="ARBA00022692"/>
    </source>
</evidence>
<dbReference type="GO" id="GO:0004713">
    <property type="term" value="F:protein tyrosine kinase activity"/>
    <property type="evidence" value="ECO:0007669"/>
    <property type="project" value="TreeGrafter"/>
</dbReference>
<keyword evidence="7" id="KW-0972">Capsule biogenesis/degradation</keyword>
<comment type="subcellular location">
    <subcellularLocation>
        <location evidence="1">Cell membrane</location>
        <topology evidence="1">Multi-pass membrane protein</topology>
    </subcellularLocation>
</comment>
<dbReference type="PANTHER" id="PTHR32309:SF13">
    <property type="entry name" value="FERRIC ENTEROBACTIN TRANSPORT PROTEIN FEPE"/>
    <property type="match status" value="1"/>
</dbReference>
<evidence type="ECO:0000259" key="13">
    <source>
        <dbReference type="Pfam" id="PF02706"/>
    </source>
</evidence>
<dbReference type="PATRIC" id="fig|33960.6.peg.1054"/>
<comment type="caution">
    <text evidence="15">The sequence shown here is derived from an EMBL/GenBank/DDBJ whole genome shotgun (WGS) entry which is preliminary data.</text>
</comment>
<keyword evidence="10" id="KW-0270">Exopolysaccharide synthesis</keyword>
<dbReference type="EMBL" id="JYDC01000018">
    <property type="protein sequence ID" value="KZL42813.1"/>
    <property type="molecule type" value="Genomic_DNA"/>
</dbReference>
<dbReference type="Pfam" id="PF02706">
    <property type="entry name" value="Wzz"/>
    <property type="match status" value="1"/>
</dbReference>
<accession>A0A166HK50</accession>
<feature type="transmembrane region" description="Helical" evidence="12">
    <location>
        <begin position="214"/>
        <end position="233"/>
    </location>
</feature>
<evidence type="ECO:0000256" key="9">
    <source>
        <dbReference type="ARBA" id="ARBA00023136"/>
    </source>
</evidence>
<reference evidence="15 16" key="1">
    <citation type="submission" date="2015-02" db="EMBL/GenBank/DDBJ databases">
        <title>Draft genome sequence of Lactobacillus collinoides CUPV2371 isolated from a natural cider, the first genome sequence of a strain of this species.</title>
        <authorList>
            <person name="Puertas A.I."/>
            <person name="Spano G."/>
            <person name="Capozzi V."/>
            <person name="Lamontanara A."/>
            <person name="Orru L."/>
            <person name="Duenas M.T."/>
        </authorList>
    </citation>
    <scope>NUCLEOTIDE SEQUENCE [LARGE SCALE GENOMIC DNA]</scope>
    <source>
        <strain evidence="15 16">237</strain>
    </source>
</reference>
<protein>
    <recommendedName>
        <fullName evidence="4">Capsular polysaccharide biosynthesis protein CpsC</fullName>
    </recommendedName>
</protein>
<keyword evidence="9 12" id="KW-0472">Membrane</keyword>
<dbReference type="InterPro" id="IPR032807">
    <property type="entry name" value="GNVR"/>
</dbReference>
<feature type="transmembrane region" description="Helical" evidence="12">
    <location>
        <begin position="18"/>
        <end position="40"/>
    </location>
</feature>
<evidence type="ECO:0000256" key="11">
    <source>
        <dbReference type="ARBA" id="ARBA00045736"/>
    </source>
</evidence>
<comment type="similarity">
    <text evidence="3">Belongs to the CpsC/CapA family.</text>
</comment>
<dbReference type="GO" id="GO:0005886">
    <property type="term" value="C:plasma membrane"/>
    <property type="evidence" value="ECO:0007669"/>
    <property type="project" value="UniProtKB-SubCell"/>
</dbReference>
<gene>
    <name evidence="15" type="ORF">TY91_03185</name>
</gene>
<evidence type="ECO:0000256" key="12">
    <source>
        <dbReference type="SAM" id="Phobius"/>
    </source>
</evidence>
<organism evidence="15 16">
    <name type="scientific">Secundilactobacillus collinoides</name>
    <name type="common">Lactobacillus collinoides</name>
    <dbReference type="NCBI Taxonomy" id="33960"/>
    <lineage>
        <taxon>Bacteria</taxon>
        <taxon>Bacillati</taxon>
        <taxon>Bacillota</taxon>
        <taxon>Bacilli</taxon>
        <taxon>Lactobacillales</taxon>
        <taxon>Lactobacillaceae</taxon>
        <taxon>Secundilactobacillus</taxon>
    </lineage>
</organism>
<dbReference type="PANTHER" id="PTHR32309">
    <property type="entry name" value="TYROSINE-PROTEIN KINASE"/>
    <property type="match status" value="1"/>
</dbReference>
<evidence type="ECO:0000313" key="16">
    <source>
        <dbReference type="Proteomes" id="UP000076480"/>
    </source>
</evidence>
<dbReference type="InterPro" id="IPR003856">
    <property type="entry name" value="LPS_length_determ_N"/>
</dbReference>
<keyword evidence="8 12" id="KW-1133">Transmembrane helix</keyword>
<dbReference type="OrthoDB" id="2360475at2"/>
<evidence type="ECO:0000256" key="1">
    <source>
        <dbReference type="ARBA" id="ARBA00004651"/>
    </source>
</evidence>
<evidence type="ECO:0000256" key="10">
    <source>
        <dbReference type="ARBA" id="ARBA00023169"/>
    </source>
</evidence>
<dbReference type="Pfam" id="PF13807">
    <property type="entry name" value="GNVR"/>
    <property type="match status" value="1"/>
</dbReference>
<evidence type="ECO:0000256" key="4">
    <source>
        <dbReference type="ARBA" id="ARBA00020739"/>
    </source>
</evidence>
<evidence type="ECO:0000256" key="2">
    <source>
        <dbReference type="ARBA" id="ARBA00005132"/>
    </source>
</evidence>
<sequence length="286" mass="31944">MENSLDLRQIIGILRKHLLFIIISAFGLMIIAFSVSEFVLTPKYTSTTQLLVNRKSDSDAAGTEYQDQQADVQMISTYKDIITNEVILKQVKHNLASPERVIRKAQKAVYRRSSATGKKKLVRAARPALIESTGNSYNVSVTDLENSISISNQQNSQVFALSVESTDPQEAAAIANETADIFRSKIKNIMSVNNVTIVSKATANDNRTFPKTSYITLFGLLLGVLVGISYSFVKELTDTTIKDDEFLTNELKLTNLGHIAEIRKIRGSRFADERHGEHLKPNHRRV</sequence>
<evidence type="ECO:0000256" key="7">
    <source>
        <dbReference type="ARBA" id="ARBA00022903"/>
    </source>
</evidence>
<evidence type="ECO:0000313" key="15">
    <source>
        <dbReference type="EMBL" id="KZL42813.1"/>
    </source>
</evidence>
<comment type="pathway">
    <text evidence="2">Capsule biogenesis; capsule polysaccharide biosynthesis.</text>
</comment>
<dbReference type="RefSeq" id="WP_063285228.1">
    <property type="nucleotide sequence ID" value="NZ_JYDC01000018.1"/>
</dbReference>
<keyword evidence="5" id="KW-1003">Cell membrane</keyword>
<dbReference type="AlphaFoldDB" id="A0A166HK50"/>
<dbReference type="Proteomes" id="UP000076480">
    <property type="component" value="Unassembled WGS sequence"/>
</dbReference>
<evidence type="ECO:0000256" key="3">
    <source>
        <dbReference type="ARBA" id="ARBA00006683"/>
    </source>
</evidence>
<feature type="domain" description="Polysaccharide chain length determinant N-terminal" evidence="13">
    <location>
        <begin position="3"/>
        <end position="94"/>
    </location>
</feature>
<comment type="function">
    <text evidence="11">Required for CpsD phosphorylation. Involved in the regulation of capsular polysaccharide biosynthesis. May be part of a complex that directs the coordinated polymerization and export to the cell surface of the capsular polysaccharide.</text>
</comment>
<keyword evidence="16" id="KW-1185">Reference proteome</keyword>